<dbReference type="GO" id="GO:0008962">
    <property type="term" value="F:phosphatidylglycerophosphatase activity"/>
    <property type="evidence" value="ECO:0007669"/>
    <property type="project" value="InterPro"/>
</dbReference>
<evidence type="ECO:0000313" key="2">
    <source>
        <dbReference type="Proteomes" id="UP000050816"/>
    </source>
</evidence>
<accession>A0A0R1UHP7</accession>
<dbReference type="AlphaFoldDB" id="A0A0R1UHP7"/>
<dbReference type="SUPFAM" id="SSF56784">
    <property type="entry name" value="HAD-like"/>
    <property type="match status" value="1"/>
</dbReference>
<dbReference type="InterPro" id="IPR023214">
    <property type="entry name" value="HAD_sf"/>
</dbReference>
<comment type="caution">
    <text evidence="1">The sequence shown here is derived from an EMBL/GenBank/DDBJ whole genome shotgun (WGS) entry which is preliminary data.</text>
</comment>
<dbReference type="CDD" id="cd16416">
    <property type="entry name" value="HAD_BsYqeG-like"/>
    <property type="match status" value="1"/>
</dbReference>
<protein>
    <submittedName>
        <fullName evidence="1">HAD superfamily hydrolase</fullName>
    </submittedName>
</protein>
<sequence length="167" mass="18562">MVKSIYQVSPTELKQAGIKAVLSDLDNTLIAWNNPDGTPQLRTWMEALAAEGIPLVVVSNNNRRRVAKAVAPLQLPFVARALKPLGIGIKRAYRDLGLSPDEVVMVGDQYLTDVAASHAAGVRCILVQPLVTSDQWNTKINRFLERFVKQALQKKYPEQTWQEGLND</sequence>
<dbReference type="NCBIfam" id="TIGR01662">
    <property type="entry name" value="HAD-SF-IIIA"/>
    <property type="match status" value="1"/>
</dbReference>
<gene>
    <name evidence="1" type="ORF">FC43_GL002078</name>
</gene>
<dbReference type="PATRIC" id="fig|1423760.3.peg.2179"/>
<reference evidence="1 2" key="1">
    <citation type="journal article" date="2015" name="Genome Announc.">
        <title>Expanding the biotechnology potential of lactobacilli through comparative genomics of 213 strains and associated genera.</title>
        <authorList>
            <person name="Sun Z."/>
            <person name="Harris H.M."/>
            <person name="McCann A."/>
            <person name="Guo C."/>
            <person name="Argimon S."/>
            <person name="Zhang W."/>
            <person name="Yang X."/>
            <person name="Jeffery I.B."/>
            <person name="Cooney J.C."/>
            <person name="Kagawa T.F."/>
            <person name="Liu W."/>
            <person name="Song Y."/>
            <person name="Salvetti E."/>
            <person name="Wrobel A."/>
            <person name="Rasinkangas P."/>
            <person name="Parkhill J."/>
            <person name="Rea M.C."/>
            <person name="O'Sullivan O."/>
            <person name="Ritari J."/>
            <person name="Douillard F.P."/>
            <person name="Paul Ross R."/>
            <person name="Yang R."/>
            <person name="Briner A.E."/>
            <person name="Felis G.E."/>
            <person name="de Vos W.M."/>
            <person name="Barrangou R."/>
            <person name="Klaenhammer T.R."/>
            <person name="Caufield P.W."/>
            <person name="Cui Y."/>
            <person name="Zhang H."/>
            <person name="O'Toole P.W."/>
        </authorList>
    </citation>
    <scope>NUCLEOTIDE SEQUENCE [LARGE SCALE GENOMIC DNA]</scope>
    <source>
        <strain evidence="1 2">DSM 15946</strain>
    </source>
</reference>
<keyword evidence="1" id="KW-0378">Hydrolase</keyword>
<dbReference type="Gene3D" id="3.40.50.1000">
    <property type="entry name" value="HAD superfamily/HAD-like"/>
    <property type="match status" value="1"/>
</dbReference>
<dbReference type="Pfam" id="PF13242">
    <property type="entry name" value="Hydrolase_like"/>
    <property type="match status" value="1"/>
</dbReference>
<dbReference type="InterPro" id="IPR036412">
    <property type="entry name" value="HAD-like_sf"/>
</dbReference>
<name>A0A0R1UHP7_9LACO</name>
<dbReference type="EMBL" id="AZFK01000005">
    <property type="protein sequence ID" value="KRL92420.1"/>
    <property type="molecule type" value="Genomic_DNA"/>
</dbReference>
<proteinExistence type="predicted"/>
<dbReference type="InterPro" id="IPR010021">
    <property type="entry name" value="PGPP1/Gep4"/>
</dbReference>
<dbReference type="NCBIfam" id="TIGR01668">
    <property type="entry name" value="YqeG_hyp_ppase"/>
    <property type="match status" value="1"/>
</dbReference>
<evidence type="ECO:0000313" key="1">
    <source>
        <dbReference type="EMBL" id="KRL92420.1"/>
    </source>
</evidence>
<dbReference type="InterPro" id="IPR006549">
    <property type="entry name" value="HAD-SF_hydro_IIIA"/>
</dbReference>
<organism evidence="1 2">
    <name type="scientific">Limosilactobacillus ingluviei DSM 15946</name>
    <dbReference type="NCBI Taxonomy" id="1423760"/>
    <lineage>
        <taxon>Bacteria</taxon>
        <taxon>Bacillati</taxon>
        <taxon>Bacillota</taxon>
        <taxon>Bacilli</taxon>
        <taxon>Lactobacillales</taxon>
        <taxon>Lactobacillaceae</taxon>
        <taxon>Limosilactobacillus</taxon>
    </lineage>
</organism>
<dbReference type="Proteomes" id="UP000050816">
    <property type="component" value="Unassembled WGS sequence"/>
</dbReference>